<comment type="caution">
    <text evidence="2">The sequence shown here is derived from an EMBL/GenBank/DDBJ whole genome shotgun (WGS) entry which is preliminary data.</text>
</comment>
<accession>A0A8K0JTL7</accession>
<evidence type="ECO:0000313" key="3">
    <source>
        <dbReference type="Proteomes" id="UP000812966"/>
    </source>
</evidence>
<feature type="region of interest" description="Disordered" evidence="1">
    <location>
        <begin position="1"/>
        <end position="33"/>
    </location>
</feature>
<reference evidence="2" key="1">
    <citation type="submission" date="2020-04" db="EMBL/GenBank/DDBJ databases">
        <title>Analysis of mating type loci in Filobasidium floriforme.</title>
        <authorList>
            <person name="Nowrousian M."/>
        </authorList>
    </citation>
    <scope>NUCLEOTIDE SEQUENCE</scope>
    <source>
        <strain evidence="2">CBS 6242</strain>
    </source>
</reference>
<feature type="region of interest" description="Disordered" evidence="1">
    <location>
        <begin position="495"/>
        <end position="517"/>
    </location>
</feature>
<evidence type="ECO:0000313" key="2">
    <source>
        <dbReference type="EMBL" id="KAG7580041.1"/>
    </source>
</evidence>
<feature type="region of interest" description="Disordered" evidence="1">
    <location>
        <begin position="150"/>
        <end position="175"/>
    </location>
</feature>
<evidence type="ECO:0000256" key="1">
    <source>
        <dbReference type="SAM" id="MobiDB-lite"/>
    </source>
</evidence>
<protein>
    <submittedName>
        <fullName evidence="2">Uncharacterized protein</fullName>
    </submittedName>
</protein>
<dbReference type="EMBL" id="JABELV010000001">
    <property type="protein sequence ID" value="KAG7580041.1"/>
    <property type="molecule type" value="Genomic_DNA"/>
</dbReference>
<dbReference type="AlphaFoldDB" id="A0A8K0JTL7"/>
<sequence>MNLSPLTARSMSFLPQPQISEMSSAHQTPTKTGRSLPATAAALHAVEGESKGENVERAAERIVSLNQTVSRQALQDEGGSHPYWIRLNASPAKEEDFQQDRGQAKIELQKIPPEYPLLVERYRSWQKIGFRHSYDPDGQYMQSASMPGIRSGGYGAKETPPKGLGPGSSGPRSHISSKIEDNLITTALSRFNPAFQDLVIAPEDIALSEAIFNTTEWLKRGKGSSREKFLAMNAPKRQSSFHEDEISKSACNMLEEITVELRSRMGETITSDEQPRWSDCGKVPLPHKEDTPQDSISKRQSHKPDMVLKRPFRLVPADDEKRHCEVVNPVTSGNTKKRKLLEDDDDKAVSIPNKKIKLAKSAQPPKLSKLTHAQALMLLEMKKRPTLEMKVYANNGMDKVVPRTLRYSYELIRNNAIAGRVTTATITGTYIRLYFTESFSFSTTRLYNIANEDHLYDIVKLVAFLIGPSQNVLQSWQPDVKSFSTRISDTAVETSSKGVLEGERTETMSTKTSKSPGAETLEVLDTSDTGDEEASHVLQEGTQSFSERRWFWVGGFKQIFRDAELFGRRTAVWTGMTCADKSPGQPDCDPFETVIKGAWLPPGLRWHEHKMLDHLDPKQAFKPSSRFAKLDEDTKREVYEHLPTSIGLLDADMKTSQIPPELHGSQNAFAPPLEHLELVVLGMHGPIGEMVDRELLTIIELSEVHLGTSTQHWYNATRDVHFRDTSPGNVVYRRVEGNNNTKTRGKIVGFLIDYGNARFQNERRNPCLAGPWEGLCADDLRSGTPDFLCTAVLETDRNLNQYNETESLLQGLSDNPDDELERLLLLDKRAQCEVKLKQKRHRFIDDLESDLYVFIYQAAHPSRMTQADLQTLQTTLRDPSLKMVAWENLLFKLVCPIDAPNGFARIIQRLAAIVQSTRTALEKQILSQEDLPACMTELEDECFEKYHNTLKTWIAEAKQQALSGERTECEKTEI</sequence>
<name>A0A8K0JTL7_9TREE</name>
<dbReference type="Proteomes" id="UP000812966">
    <property type="component" value="Unassembled WGS sequence"/>
</dbReference>
<keyword evidence="3" id="KW-1185">Reference proteome</keyword>
<feature type="region of interest" description="Disordered" evidence="1">
    <location>
        <begin position="267"/>
        <end position="305"/>
    </location>
</feature>
<proteinExistence type="predicted"/>
<organism evidence="2 3">
    <name type="scientific">Filobasidium floriforme</name>
    <dbReference type="NCBI Taxonomy" id="5210"/>
    <lineage>
        <taxon>Eukaryota</taxon>
        <taxon>Fungi</taxon>
        <taxon>Dikarya</taxon>
        <taxon>Basidiomycota</taxon>
        <taxon>Agaricomycotina</taxon>
        <taxon>Tremellomycetes</taxon>
        <taxon>Filobasidiales</taxon>
        <taxon>Filobasidiaceae</taxon>
        <taxon>Filobasidium</taxon>
    </lineage>
</organism>
<gene>
    <name evidence="2" type="ORF">FFLO_00012</name>
</gene>